<name>A0A7Y0K9V4_9BACI</name>
<dbReference type="Proteomes" id="UP000588491">
    <property type="component" value="Unassembled WGS sequence"/>
</dbReference>
<dbReference type="InterPro" id="IPR001279">
    <property type="entry name" value="Metallo-B-lactamas"/>
</dbReference>
<dbReference type="CDD" id="cd07721">
    <property type="entry name" value="yflN-like_MBL-fold"/>
    <property type="match status" value="1"/>
</dbReference>
<sequence>MKIAENVYGYRTAIANIAYIAGLGETKEEWVLIDTGVPFSAPFILKNSKKLFKDKKPLAIILTHAHFDHIGALQTLVRVWDVPVYIHEKEMSYLESEKKYPPPTPFKEKGMMSFLSPLYPRDGIAFHSNIKVISAEDSLYFLEGWKWLHTPGHTDGHISLFREKDGLLLAGDALITVRQESLFAVLMQKKEIHGPPAYFTPNVETSFTSIEKLLALDPHILYSGHGMPMYGNEIKEGINKLLYQHSTENLVKGN</sequence>
<keyword evidence="2" id="KW-0378">Hydrolase</keyword>
<dbReference type="PANTHER" id="PTHR42951:SF17">
    <property type="entry name" value="METALLO-BETA-LACTAMASE DOMAIN-CONTAINING PROTEIN"/>
    <property type="match status" value="1"/>
</dbReference>
<evidence type="ECO:0000259" key="1">
    <source>
        <dbReference type="SMART" id="SM00849"/>
    </source>
</evidence>
<dbReference type="InterPro" id="IPR050855">
    <property type="entry name" value="NDM-1-like"/>
</dbReference>
<dbReference type="AlphaFoldDB" id="A0A7Y0K9V4"/>
<dbReference type="EMBL" id="JABBPK010000001">
    <property type="protein sequence ID" value="NMO77835.1"/>
    <property type="molecule type" value="Genomic_DNA"/>
</dbReference>
<reference evidence="2 3" key="1">
    <citation type="submission" date="2020-04" db="EMBL/GenBank/DDBJ databases">
        <title>Bacillus sp. UniB3 isolated from commercial digestive syrup.</title>
        <authorList>
            <person name="Thorat V."/>
            <person name="Kirdat K."/>
            <person name="Tiwarekar B."/>
            <person name="Yadav A."/>
        </authorList>
    </citation>
    <scope>NUCLEOTIDE SEQUENCE [LARGE SCALE GENOMIC DNA]</scope>
    <source>
        <strain evidence="2 3">UniB3</strain>
    </source>
</reference>
<evidence type="ECO:0000313" key="2">
    <source>
        <dbReference type="EMBL" id="NMO77835.1"/>
    </source>
</evidence>
<accession>A0A7Y0K9V4</accession>
<dbReference type="SMART" id="SM00849">
    <property type="entry name" value="Lactamase_B"/>
    <property type="match status" value="1"/>
</dbReference>
<dbReference type="SUPFAM" id="SSF56281">
    <property type="entry name" value="Metallo-hydrolase/oxidoreductase"/>
    <property type="match status" value="1"/>
</dbReference>
<dbReference type="PANTHER" id="PTHR42951">
    <property type="entry name" value="METALLO-BETA-LACTAMASE DOMAIN-CONTAINING"/>
    <property type="match status" value="1"/>
</dbReference>
<gene>
    <name evidence="2" type="ORF">HHU08_12585</name>
</gene>
<keyword evidence="3" id="KW-1185">Reference proteome</keyword>
<proteinExistence type="predicted"/>
<dbReference type="InterPro" id="IPR036866">
    <property type="entry name" value="RibonucZ/Hydroxyglut_hydro"/>
</dbReference>
<comment type="caution">
    <text evidence="2">The sequence shown here is derived from an EMBL/GenBank/DDBJ whole genome shotgun (WGS) entry which is preliminary data.</text>
</comment>
<dbReference type="Gene3D" id="3.60.15.10">
    <property type="entry name" value="Ribonuclease Z/Hydroxyacylglutathione hydrolase-like"/>
    <property type="match status" value="1"/>
</dbReference>
<evidence type="ECO:0000313" key="3">
    <source>
        <dbReference type="Proteomes" id="UP000588491"/>
    </source>
</evidence>
<dbReference type="Pfam" id="PF00753">
    <property type="entry name" value="Lactamase_B"/>
    <property type="match status" value="1"/>
</dbReference>
<protein>
    <submittedName>
        <fullName evidence="2">MBL fold metallo-hydrolase</fullName>
    </submittedName>
</protein>
<dbReference type="GO" id="GO:0016787">
    <property type="term" value="F:hydrolase activity"/>
    <property type="evidence" value="ECO:0007669"/>
    <property type="project" value="UniProtKB-KW"/>
</dbReference>
<organism evidence="2 3">
    <name type="scientific">Niallia alba</name>
    <dbReference type="NCBI Taxonomy" id="2729105"/>
    <lineage>
        <taxon>Bacteria</taxon>
        <taxon>Bacillati</taxon>
        <taxon>Bacillota</taxon>
        <taxon>Bacilli</taxon>
        <taxon>Bacillales</taxon>
        <taxon>Bacillaceae</taxon>
        <taxon>Niallia</taxon>
    </lineage>
</organism>
<dbReference type="RefSeq" id="WP_101731161.1">
    <property type="nucleotide sequence ID" value="NZ_JABBPK010000001.1"/>
</dbReference>
<feature type="domain" description="Metallo-beta-lactamase" evidence="1">
    <location>
        <begin position="14"/>
        <end position="225"/>
    </location>
</feature>